<sequence>MTDTRQVASLAPGTSSGSRIDYQLQLGERRYPVYFSAAGIPLSGDGEALLAMAALGAMATDTDLRLPGMLSPQFLANQRQLMQTFTGWFARYRPVSITAQALVSRPKAATGRVGSFFTGGVDSFYTFLKHREEITDLIFVHGYDVALDDLPRRQAISEMGRAIDQATGVRFIELETNAIRLFKDFGRWGLHGHGYGLGSAARHLADYLDRIYIPSSFAEADLMPWASHPQTDPLFSDERLEVIHDGCEVGRIDKVEALAADPLALAHLRVCWERVEGSYNCGRCEKCLRTMTSLEALGVLKDSATFPPRVALERVRALVMYDDSLIKFARENVRLLSARGLGDSPLARAWQQVLERPQWRNRLILRGRKIRGKWRRVIRKIRNAT</sequence>
<evidence type="ECO:0000313" key="2">
    <source>
        <dbReference type="Proteomes" id="UP000243778"/>
    </source>
</evidence>
<dbReference type="AlphaFoldDB" id="A0A1H2VXW5"/>
<accession>A0A1H2VXW5</accession>
<dbReference type="RefSeq" id="WP_090225779.1">
    <property type="nucleotide sequence ID" value="NZ_FNNU01000002.1"/>
</dbReference>
<protein>
    <submittedName>
        <fullName evidence="1">Uncharacterized protein</fullName>
    </submittedName>
</protein>
<gene>
    <name evidence="1" type="ORF">SAMN05216287_1377</name>
</gene>
<dbReference type="EMBL" id="FNNU01000002">
    <property type="protein sequence ID" value="SDW73195.1"/>
    <property type="molecule type" value="Genomic_DNA"/>
</dbReference>
<dbReference type="Proteomes" id="UP000243778">
    <property type="component" value="Unassembled WGS sequence"/>
</dbReference>
<proteinExistence type="predicted"/>
<name>A0A1H2VXW5_9PSED</name>
<dbReference type="OrthoDB" id="5413327at2"/>
<dbReference type="STRING" id="1007099.SAMN05216287_1377"/>
<evidence type="ECO:0000313" key="1">
    <source>
        <dbReference type="EMBL" id="SDW73195.1"/>
    </source>
</evidence>
<reference evidence="2" key="1">
    <citation type="submission" date="2016-10" db="EMBL/GenBank/DDBJ databases">
        <authorList>
            <person name="Varghese N."/>
            <person name="Submissions S."/>
        </authorList>
    </citation>
    <scope>NUCLEOTIDE SEQUENCE [LARGE SCALE GENOMIC DNA]</scope>
    <source>
        <strain evidence="2">NRRL B-59562</strain>
    </source>
</reference>
<organism evidence="1 2">
    <name type="scientific">Pseudomonas kuykendallii</name>
    <dbReference type="NCBI Taxonomy" id="1007099"/>
    <lineage>
        <taxon>Bacteria</taxon>
        <taxon>Pseudomonadati</taxon>
        <taxon>Pseudomonadota</taxon>
        <taxon>Gammaproteobacteria</taxon>
        <taxon>Pseudomonadales</taxon>
        <taxon>Pseudomonadaceae</taxon>
        <taxon>Pseudomonas</taxon>
    </lineage>
</organism>
<keyword evidence="2" id="KW-1185">Reference proteome</keyword>